<proteinExistence type="inferred from homology"/>
<comment type="similarity">
    <text evidence="2">Belongs to the CPA3 antiporters (TC 2.A.63) subunit E family.</text>
</comment>
<evidence type="ECO:0000256" key="1">
    <source>
        <dbReference type="ARBA" id="ARBA00004651"/>
    </source>
</evidence>
<feature type="transmembrane region" description="Helical" evidence="7">
    <location>
        <begin position="56"/>
        <end position="77"/>
    </location>
</feature>
<dbReference type="Proteomes" id="UP001142317">
    <property type="component" value="Unassembled WGS sequence"/>
</dbReference>
<accession>A0A9W6HIS3</accession>
<reference evidence="8" key="2">
    <citation type="submission" date="2023-01" db="EMBL/GenBank/DDBJ databases">
        <authorList>
            <person name="Sun Q."/>
            <person name="Evtushenko L."/>
        </authorList>
    </citation>
    <scope>NUCLEOTIDE SEQUENCE</scope>
    <source>
        <strain evidence="8">VKM Ac-1447</strain>
    </source>
</reference>
<dbReference type="EMBL" id="BSEO01000014">
    <property type="protein sequence ID" value="GLJ80592.1"/>
    <property type="molecule type" value="Genomic_DNA"/>
</dbReference>
<dbReference type="GO" id="GO:0008324">
    <property type="term" value="F:monoatomic cation transmembrane transporter activity"/>
    <property type="evidence" value="ECO:0007669"/>
    <property type="project" value="InterPro"/>
</dbReference>
<evidence type="ECO:0000256" key="5">
    <source>
        <dbReference type="ARBA" id="ARBA00022989"/>
    </source>
</evidence>
<evidence type="ECO:0000256" key="3">
    <source>
        <dbReference type="ARBA" id="ARBA00022475"/>
    </source>
</evidence>
<sequence>MIGRIISLPLRAAWFTLWFAGQLLTSSVSVIGDILSPGLAATPRVVRLPLGSAGDAHVTAISVLITLTPGTLVLGVVESERSGRTLLVHTLYHPDSGAALAALSDMDRRMTRAVRLRGDA</sequence>
<keyword evidence="5 7" id="KW-1133">Transmembrane helix</keyword>
<evidence type="ECO:0000256" key="7">
    <source>
        <dbReference type="SAM" id="Phobius"/>
    </source>
</evidence>
<protein>
    <recommendedName>
        <fullName evidence="10">Sodium:proton antiporter</fullName>
    </recommendedName>
</protein>
<evidence type="ECO:0000256" key="4">
    <source>
        <dbReference type="ARBA" id="ARBA00022692"/>
    </source>
</evidence>
<gene>
    <name evidence="8" type="ORF">GCM10017586_22750</name>
</gene>
<keyword evidence="3" id="KW-1003">Cell membrane</keyword>
<reference evidence="8" key="1">
    <citation type="journal article" date="2014" name="Int. J. Syst. Evol. Microbiol.">
        <title>Complete genome sequence of Corynebacterium casei LMG S-19264T (=DSM 44701T), isolated from a smear-ripened cheese.</title>
        <authorList>
            <consortium name="US DOE Joint Genome Institute (JGI-PGF)"/>
            <person name="Walter F."/>
            <person name="Albersmeier A."/>
            <person name="Kalinowski J."/>
            <person name="Ruckert C."/>
        </authorList>
    </citation>
    <scope>NUCLEOTIDE SEQUENCE</scope>
    <source>
        <strain evidence="8">VKM Ac-1447</strain>
    </source>
</reference>
<dbReference type="GO" id="GO:0005886">
    <property type="term" value="C:plasma membrane"/>
    <property type="evidence" value="ECO:0007669"/>
    <property type="project" value="UniProtKB-SubCell"/>
</dbReference>
<comment type="caution">
    <text evidence="8">The sequence shown here is derived from an EMBL/GenBank/DDBJ whole genome shotgun (WGS) entry which is preliminary data.</text>
</comment>
<name>A0A9W6HIS3_9MICO</name>
<keyword evidence="6 7" id="KW-0472">Membrane</keyword>
<dbReference type="PANTHER" id="PTHR34584:SF1">
    <property type="entry name" value="NA(+)_H(+) ANTIPORTER SUBUNIT E1"/>
    <property type="match status" value="1"/>
</dbReference>
<dbReference type="InterPro" id="IPR002758">
    <property type="entry name" value="Cation_antiport_E"/>
</dbReference>
<dbReference type="RefSeq" id="WP_210006811.1">
    <property type="nucleotide sequence ID" value="NZ_BSEO01000014.1"/>
</dbReference>
<dbReference type="PANTHER" id="PTHR34584">
    <property type="entry name" value="NA(+)/H(+) ANTIPORTER SUBUNIT E1"/>
    <property type="match status" value="1"/>
</dbReference>
<evidence type="ECO:0000313" key="8">
    <source>
        <dbReference type="EMBL" id="GLJ80592.1"/>
    </source>
</evidence>
<keyword evidence="4 7" id="KW-0812">Transmembrane</keyword>
<comment type="subcellular location">
    <subcellularLocation>
        <location evidence="1">Cell membrane</location>
        <topology evidence="1">Multi-pass membrane protein</topology>
    </subcellularLocation>
</comment>
<evidence type="ECO:0000313" key="9">
    <source>
        <dbReference type="Proteomes" id="UP001142317"/>
    </source>
</evidence>
<organism evidence="8 9">
    <name type="scientific">Microbacterium imperiale</name>
    <dbReference type="NCBI Taxonomy" id="33884"/>
    <lineage>
        <taxon>Bacteria</taxon>
        <taxon>Bacillati</taxon>
        <taxon>Actinomycetota</taxon>
        <taxon>Actinomycetes</taxon>
        <taxon>Micrococcales</taxon>
        <taxon>Microbacteriaceae</taxon>
        <taxon>Microbacterium</taxon>
    </lineage>
</organism>
<evidence type="ECO:0000256" key="2">
    <source>
        <dbReference type="ARBA" id="ARBA00006228"/>
    </source>
</evidence>
<dbReference type="AlphaFoldDB" id="A0A9W6HIS3"/>
<keyword evidence="9" id="KW-1185">Reference proteome</keyword>
<dbReference type="Pfam" id="PF01899">
    <property type="entry name" value="MNHE"/>
    <property type="match status" value="1"/>
</dbReference>
<evidence type="ECO:0000256" key="6">
    <source>
        <dbReference type="ARBA" id="ARBA00023136"/>
    </source>
</evidence>
<evidence type="ECO:0008006" key="10">
    <source>
        <dbReference type="Google" id="ProtNLM"/>
    </source>
</evidence>